<accession>A0A1S4BAQ3</accession>
<sequence length="681" mass="77073">MEENEVSSLDHNHPLYLQVGDTSGLVLILIKLTGPENYALWSRAMKLALRGKSKLGFVDGSCVKADARKVWNNFHERFDRSNLMRIYHLWTEIATMRQGTDSITSYYTKMKDLWDELDVLAPLSCCDCEEARPSIELLKSQCFLQFLMGLNESYSNVRSNILARRPVVTVNEAYAIVTQEESQGSLGVVDTHKDPLTMVPPNFKSKKKGGQSGGALLDSLAAEHRLEEALGKVSIVQQQRIRCRDISFTEEEYSQLMSLLNKPPPGDCSSNMVACTITLLSETYNYEWIIDSGASHDITPCLEKSHNSRVQVPTGNESSTSSAGSTMGLYNDKVMGIGGENNGLYILQREVKPTVGAAVIKGAYEAELWHLKLGHPSAIAVQHIPRLKNKLNNTMQEQCTIYQMAKQVRLKFPVSKSSTSGIFQLIHVDVWGPYRRPTFDRKQFFVTVVDNYSRYTWILLEGKTPYEALYGKEPVMDHLRVFGCLCFASNLPRSDKLAPRTRKAILMGYSETQKGYKLFDLDTKTFFIGRDVSFRERIFPFRAMPIENEDDGIYQDRSDSTPQQSPDPIYQDGSDSTETKHTHTHDIVDHQTDTHDIAPYSSLETMDECQPTVSNEEISTEELVERQHSAEQMTEIDRGKRVTKPPIWLKDYVTTKRGSAKCSYSIANYVGYDHLSADYQK</sequence>
<organism evidence="5">
    <name type="scientific">Nicotiana tabacum</name>
    <name type="common">Common tobacco</name>
    <dbReference type="NCBI Taxonomy" id="4097"/>
    <lineage>
        <taxon>Eukaryota</taxon>
        <taxon>Viridiplantae</taxon>
        <taxon>Streptophyta</taxon>
        <taxon>Embryophyta</taxon>
        <taxon>Tracheophyta</taxon>
        <taxon>Spermatophyta</taxon>
        <taxon>Magnoliopsida</taxon>
        <taxon>eudicotyledons</taxon>
        <taxon>Gunneridae</taxon>
        <taxon>Pentapetalae</taxon>
        <taxon>asterids</taxon>
        <taxon>lamiids</taxon>
        <taxon>Solanales</taxon>
        <taxon>Solanaceae</taxon>
        <taxon>Nicotianoideae</taxon>
        <taxon>Nicotianeae</taxon>
        <taxon>Nicotiana</taxon>
    </lineage>
</organism>
<dbReference type="KEGG" id="nta:107806329"/>
<feature type="domain" description="Retroviral polymerase SH3-like" evidence="4">
    <location>
        <begin position="484"/>
        <end position="542"/>
    </location>
</feature>
<dbReference type="AlphaFoldDB" id="A0A1S4BAQ3"/>
<dbReference type="Gene3D" id="3.30.420.10">
    <property type="entry name" value="Ribonuclease H-like superfamily/Ribonuclease H"/>
    <property type="match status" value="1"/>
</dbReference>
<proteinExistence type="predicted"/>
<evidence type="ECO:0000259" key="4">
    <source>
        <dbReference type="Pfam" id="PF25597"/>
    </source>
</evidence>
<dbReference type="InterPro" id="IPR036397">
    <property type="entry name" value="RNaseH_sf"/>
</dbReference>
<evidence type="ECO:0000313" key="5">
    <source>
        <dbReference type="RefSeq" id="XP_016485952.1"/>
    </source>
</evidence>
<feature type="domain" description="Retrotransposon Copia-like N-terminal" evidence="3">
    <location>
        <begin position="21"/>
        <end position="64"/>
    </location>
</feature>
<protein>
    <submittedName>
        <fullName evidence="5">Uncharacterized protein</fullName>
    </submittedName>
</protein>
<dbReference type="Pfam" id="PF13976">
    <property type="entry name" value="gag_pre-integrs"/>
    <property type="match status" value="1"/>
</dbReference>
<gene>
    <name evidence="5" type="primary">LOC107806329</name>
</gene>
<name>A0A1S4BAQ3_TOBAC</name>
<dbReference type="OrthoDB" id="1306033at2759"/>
<dbReference type="GO" id="GO:0003676">
    <property type="term" value="F:nucleic acid binding"/>
    <property type="evidence" value="ECO:0007669"/>
    <property type="project" value="InterPro"/>
</dbReference>
<dbReference type="RefSeq" id="XP_016485952.1">
    <property type="nucleotide sequence ID" value="XM_016630466.1"/>
</dbReference>
<dbReference type="PaxDb" id="4097-A0A1S4BAQ3"/>
<dbReference type="InterPro" id="IPR057670">
    <property type="entry name" value="SH3_retrovirus"/>
</dbReference>
<dbReference type="Pfam" id="PF14244">
    <property type="entry name" value="Retrotran_gag_3"/>
    <property type="match status" value="1"/>
</dbReference>
<evidence type="ECO:0000259" key="2">
    <source>
        <dbReference type="Pfam" id="PF13976"/>
    </source>
</evidence>
<dbReference type="PANTHER" id="PTHR37610">
    <property type="entry name" value="CCHC-TYPE DOMAIN-CONTAINING PROTEIN"/>
    <property type="match status" value="1"/>
</dbReference>
<evidence type="ECO:0000256" key="1">
    <source>
        <dbReference type="SAM" id="MobiDB-lite"/>
    </source>
</evidence>
<dbReference type="InterPro" id="IPR025724">
    <property type="entry name" value="GAG-pre-integrase_dom"/>
</dbReference>
<feature type="domain" description="GAG-pre-integrase" evidence="2">
    <location>
        <begin position="343"/>
        <end position="407"/>
    </location>
</feature>
<evidence type="ECO:0000259" key="3">
    <source>
        <dbReference type="Pfam" id="PF14244"/>
    </source>
</evidence>
<dbReference type="InterPro" id="IPR029472">
    <property type="entry name" value="Copia-like_N"/>
</dbReference>
<dbReference type="PANTHER" id="PTHR37610:SF86">
    <property type="entry name" value="RETROTRANSPOSON COPIA-LIKE N-TERMINAL DOMAIN-CONTAINING PROTEIN"/>
    <property type="match status" value="1"/>
</dbReference>
<dbReference type="OMA" id="THTHDIV"/>
<feature type="region of interest" description="Disordered" evidence="1">
    <location>
        <begin position="306"/>
        <end position="326"/>
    </location>
</feature>
<dbReference type="Pfam" id="PF25597">
    <property type="entry name" value="SH3_retrovirus"/>
    <property type="match status" value="1"/>
</dbReference>
<feature type="region of interest" description="Disordered" evidence="1">
    <location>
        <begin position="549"/>
        <end position="585"/>
    </location>
</feature>
<feature type="compositionally biased region" description="Polar residues" evidence="1">
    <location>
        <begin position="308"/>
        <end position="325"/>
    </location>
</feature>
<reference evidence="5" key="1">
    <citation type="submission" date="2025-08" db="UniProtKB">
        <authorList>
            <consortium name="RefSeq"/>
        </authorList>
    </citation>
    <scope>IDENTIFICATION</scope>
</reference>